<dbReference type="PROSITE" id="PS00933">
    <property type="entry name" value="FGGY_KINASES_1"/>
    <property type="match status" value="1"/>
</dbReference>
<dbReference type="GO" id="GO:0005524">
    <property type="term" value="F:ATP binding"/>
    <property type="evidence" value="ECO:0007669"/>
    <property type="project" value="UniProtKB-UniRule"/>
</dbReference>
<dbReference type="InterPro" id="IPR006000">
    <property type="entry name" value="Xylulokinase"/>
</dbReference>
<dbReference type="Gene3D" id="1.10.150.240">
    <property type="entry name" value="Putative phosphatase, domain 2"/>
    <property type="match status" value="1"/>
</dbReference>
<dbReference type="GO" id="GO:0042732">
    <property type="term" value="P:D-xylose metabolic process"/>
    <property type="evidence" value="ECO:0007669"/>
    <property type="project" value="UniProtKB-KW"/>
</dbReference>
<name>A0A1H1XK13_9ACTN</name>
<dbReference type="InterPro" id="IPR006439">
    <property type="entry name" value="HAD-SF_hydro_IA"/>
</dbReference>
<dbReference type="STRING" id="630515.SAMN04489812_4118"/>
<keyword evidence="4 8" id="KW-0547">Nucleotide-binding</keyword>
<dbReference type="OrthoDB" id="9805576at2"/>
<feature type="site" description="Important for activity" evidence="8">
    <location>
        <position position="6"/>
    </location>
</feature>
<dbReference type="Pfam" id="PF00370">
    <property type="entry name" value="FGGY_N"/>
    <property type="match status" value="1"/>
</dbReference>
<dbReference type="PANTHER" id="PTHR43095:SF5">
    <property type="entry name" value="XYLULOSE KINASE"/>
    <property type="match status" value="1"/>
</dbReference>
<evidence type="ECO:0000313" key="14">
    <source>
        <dbReference type="Proteomes" id="UP000199103"/>
    </source>
</evidence>
<dbReference type="GO" id="GO:0005998">
    <property type="term" value="P:xylulose catabolic process"/>
    <property type="evidence" value="ECO:0007669"/>
    <property type="project" value="UniProtKB-UniRule"/>
</dbReference>
<feature type="active site" description="Proton acceptor" evidence="8">
    <location>
        <position position="237"/>
    </location>
</feature>
<dbReference type="Pfam" id="PF02782">
    <property type="entry name" value="FGGY_C"/>
    <property type="match status" value="1"/>
</dbReference>
<dbReference type="InterPro" id="IPR023214">
    <property type="entry name" value="HAD_sf"/>
</dbReference>
<dbReference type="NCBIfam" id="TIGR01312">
    <property type="entry name" value="XylB"/>
    <property type="match status" value="1"/>
</dbReference>
<dbReference type="InterPro" id="IPR043129">
    <property type="entry name" value="ATPase_NBD"/>
</dbReference>
<evidence type="ECO:0000256" key="3">
    <source>
        <dbReference type="ARBA" id="ARBA00022679"/>
    </source>
</evidence>
<dbReference type="InterPro" id="IPR018485">
    <property type="entry name" value="FGGY_C"/>
</dbReference>
<evidence type="ECO:0000259" key="12">
    <source>
        <dbReference type="Pfam" id="PF02782"/>
    </source>
</evidence>
<dbReference type="RefSeq" id="WP_091527279.1">
    <property type="nucleotide sequence ID" value="NZ_LT629772.1"/>
</dbReference>
<feature type="domain" description="Carbohydrate kinase FGGY C-terminal" evidence="12">
    <location>
        <begin position="255"/>
        <end position="442"/>
    </location>
</feature>
<dbReference type="PROSITE" id="PS00445">
    <property type="entry name" value="FGGY_KINASES_2"/>
    <property type="match status" value="1"/>
</dbReference>
<dbReference type="Pfam" id="PF13419">
    <property type="entry name" value="HAD_2"/>
    <property type="match status" value="1"/>
</dbReference>
<dbReference type="PANTHER" id="PTHR43095">
    <property type="entry name" value="SUGAR KINASE"/>
    <property type="match status" value="1"/>
</dbReference>
<dbReference type="EC" id="2.7.1.17" evidence="8 10"/>
<dbReference type="EMBL" id="LT629772">
    <property type="protein sequence ID" value="SDT09522.1"/>
    <property type="molecule type" value="Genomic_DNA"/>
</dbReference>
<sequence>MWMGIDAGTSACKVVVISEDGRVVAEATRDYPLQVPRPGWAEQDPEDWWQATDAAVSDVVGRVDPQRIAGIGLCGQMHGLTALDEHGEVLIPAILWNDQRCATECDEIVTAAGGLAALLQLTDNQMLPGYTAGKISWMRKHRPAEFARLRTVLNPKDFLRFKITGDRCTDVSDASGTGLFDVRRRRWSTELMRLIDLDPDLFPRVVESTEITGTILPELARRWGLAADTPVVGGGGDSVLQTTSMGIVGPGVQGVTLGTAGLVGAADTRCPDNPDGRLQISCGNAPGRWHVMGVSLNAGGSYAWLRSVLGELADGLDFTALNRAADAAPVGSEGLLFLPYLSGERAPHIAPTARGGWIGLTGRHRSDHLIRSVLEGVLLNLRQIGSMVTAAVGAPERILVSGGATGGRLWLQLLADVLGQPVRSVSGAEQGGAFGAALLAGVGTGAWPELDRALAVVTEQDPVRPNTEASTIYDRLSEVYQRLFPALEGTFDTLAGLELPTAGSVSAAAADDDRPVRTVIFDLDGTLVDTAADIARAVNVVLAEHGRPAQDPRFVEGFTGHGPTGLISGVYRAIGLQVDDDRLTRDVETYLRAARTSPVQESRLFADAAESLQALADRGIAIGICTNKTEDMARRVLTALGVDRFVGAIVGADTLDQHKPDPEHLLETIRRLGGDRSTSLYVGDSAVDLQTGDRAEVSTWLVDWSRIDDPDRRRIATFAEVVAATDMISSTPIPAAISPTAQGVVR</sequence>
<dbReference type="InterPro" id="IPR041492">
    <property type="entry name" value="HAD_2"/>
</dbReference>
<organism evidence="13 14">
    <name type="scientific">Microlunatus soli</name>
    <dbReference type="NCBI Taxonomy" id="630515"/>
    <lineage>
        <taxon>Bacteria</taxon>
        <taxon>Bacillati</taxon>
        <taxon>Actinomycetota</taxon>
        <taxon>Actinomycetes</taxon>
        <taxon>Propionibacteriales</taxon>
        <taxon>Propionibacteriaceae</taxon>
        <taxon>Microlunatus</taxon>
    </lineage>
</organism>
<dbReference type="Proteomes" id="UP000199103">
    <property type="component" value="Chromosome I"/>
</dbReference>
<comment type="catalytic activity">
    <reaction evidence="8 10">
        <text>D-xylulose + ATP = D-xylulose 5-phosphate + ADP + H(+)</text>
        <dbReference type="Rhea" id="RHEA:10964"/>
        <dbReference type="ChEBI" id="CHEBI:15378"/>
        <dbReference type="ChEBI" id="CHEBI:17140"/>
        <dbReference type="ChEBI" id="CHEBI:30616"/>
        <dbReference type="ChEBI" id="CHEBI:57737"/>
        <dbReference type="ChEBI" id="CHEBI:456216"/>
        <dbReference type="EC" id="2.7.1.17"/>
    </reaction>
</comment>
<evidence type="ECO:0000256" key="1">
    <source>
        <dbReference type="ARBA" id="ARBA00009156"/>
    </source>
</evidence>
<reference evidence="13 14" key="1">
    <citation type="submission" date="2016-10" db="EMBL/GenBank/DDBJ databases">
        <authorList>
            <person name="de Groot N.N."/>
        </authorList>
    </citation>
    <scope>NUCLEOTIDE SEQUENCE [LARGE SCALE GENOMIC DNA]</scope>
    <source>
        <strain evidence="13 14">DSM 21800</strain>
    </source>
</reference>
<dbReference type="CDD" id="cd07808">
    <property type="entry name" value="ASKHA_NBD_FGGY_EcXK-like"/>
    <property type="match status" value="1"/>
</dbReference>
<evidence type="ECO:0000256" key="8">
    <source>
        <dbReference type="HAMAP-Rule" id="MF_02220"/>
    </source>
</evidence>
<evidence type="ECO:0000256" key="6">
    <source>
        <dbReference type="ARBA" id="ARBA00022840"/>
    </source>
</evidence>
<dbReference type="InterPro" id="IPR018483">
    <property type="entry name" value="Carb_kinase_FGGY_CS"/>
</dbReference>
<evidence type="ECO:0000259" key="11">
    <source>
        <dbReference type="Pfam" id="PF00370"/>
    </source>
</evidence>
<dbReference type="InterPro" id="IPR023198">
    <property type="entry name" value="PGP-like_dom2"/>
</dbReference>
<protein>
    <recommendedName>
        <fullName evidence="8 10">Xylulose kinase</fullName>
        <shortName evidence="8 10">Xylulokinase</shortName>
        <ecNumber evidence="8 10">2.7.1.17</ecNumber>
    </recommendedName>
</protein>
<keyword evidence="5 8" id="KW-0418">Kinase</keyword>
<keyword evidence="6 8" id="KW-0067">ATP-binding</keyword>
<comment type="function">
    <text evidence="8">Catalyzes the phosphorylation of D-xylulose to D-xylulose 5-phosphate.</text>
</comment>
<dbReference type="SFLD" id="SFLDG01129">
    <property type="entry name" value="C1.5:_HAD__Beta-PGM__Phosphata"/>
    <property type="match status" value="1"/>
</dbReference>
<accession>A0A1H1XK13</accession>
<evidence type="ECO:0000256" key="4">
    <source>
        <dbReference type="ARBA" id="ARBA00022741"/>
    </source>
</evidence>
<keyword evidence="3 8" id="KW-0808">Transferase</keyword>
<dbReference type="SUPFAM" id="SSF56784">
    <property type="entry name" value="HAD-like"/>
    <property type="match status" value="1"/>
</dbReference>
<keyword evidence="2 8" id="KW-0859">Xylose metabolism</keyword>
<dbReference type="InterPro" id="IPR036412">
    <property type="entry name" value="HAD-like_sf"/>
</dbReference>
<proteinExistence type="inferred from homology"/>
<keyword evidence="7 8" id="KW-0119">Carbohydrate metabolism</keyword>
<dbReference type="NCBIfam" id="TIGR01549">
    <property type="entry name" value="HAD-SF-IA-v1"/>
    <property type="match status" value="1"/>
</dbReference>
<feature type="domain" description="Carbohydrate kinase FGGY N-terminal" evidence="11">
    <location>
        <begin position="1"/>
        <end position="240"/>
    </location>
</feature>
<dbReference type="PRINTS" id="PR00413">
    <property type="entry name" value="HADHALOGNASE"/>
</dbReference>
<evidence type="ECO:0000256" key="7">
    <source>
        <dbReference type="ARBA" id="ARBA00023277"/>
    </source>
</evidence>
<dbReference type="InterPro" id="IPR050406">
    <property type="entry name" value="FGGY_Carb_Kinase"/>
</dbReference>
<dbReference type="SFLD" id="SFLDS00003">
    <property type="entry name" value="Haloacid_Dehalogenase"/>
    <property type="match status" value="1"/>
</dbReference>
<evidence type="ECO:0000256" key="5">
    <source>
        <dbReference type="ARBA" id="ARBA00022777"/>
    </source>
</evidence>
<evidence type="ECO:0000313" key="13">
    <source>
        <dbReference type="EMBL" id="SDT09522.1"/>
    </source>
</evidence>
<comment type="similarity">
    <text evidence="1 8 9">Belongs to the FGGY kinase family.</text>
</comment>
<dbReference type="InterPro" id="IPR018484">
    <property type="entry name" value="FGGY_N"/>
</dbReference>
<keyword evidence="14" id="KW-1185">Reference proteome</keyword>
<dbReference type="AlphaFoldDB" id="A0A1H1XK13"/>
<dbReference type="Gene3D" id="3.40.50.1000">
    <property type="entry name" value="HAD superfamily/HAD-like"/>
    <property type="match status" value="1"/>
</dbReference>
<evidence type="ECO:0000256" key="2">
    <source>
        <dbReference type="ARBA" id="ARBA00022629"/>
    </source>
</evidence>
<dbReference type="HAMAP" id="MF_02220">
    <property type="entry name" value="XylB"/>
    <property type="match status" value="1"/>
</dbReference>
<dbReference type="GO" id="GO:0004856">
    <property type="term" value="F:D-xylulokinase activity"/>
    <property type="evidence" value="ECO:0007669"/>
    <property type="project" value="UniProtKB-UniRule"/>
</dbReference>
<dbReference type="Gene3D" id="3.30.420.40">
    <property type="match status" value="2"/>
</dbReference>
<dbReference type="SUPFAM" id="SSF53067">
    <property type="entry name" value="Actin-like ATPase domain"/>
    <property type="match status" value="2"/>
</dbReference>
<evidence type="ECO:0000256" key="10">
    <source>
        <dbReference type="RuleBase" id="RU364073"/>
    </source>
</evidence>
<feature type="binding site" evidence="8">
    <location>
        <begin position="77"/>
        <end position="78"/>
    </location>
    <ligand>
        <name>substrate</name>
    </ligand>
</feature>
<gene>
    <name evidence="8 10" type="primary">xylB</name>
    <name evidence="13" type="ORF">SAMN04489812_4118</name>
</gene>
<evidence type="ECO:0000256" key="9">
    <source>
        <dbReference type="RuleBase" id="RU003733"/>
    </source>
</evidence>